<protein>
    <submittedName>
        <fullName evidence="3">Glycosyltransferase family 2 protein</fullName>
    </submittedName>
</protein>
<keyword evidence="1" id="KW-1133">Transmembrane helix</keyword>
<dbReference type="Pfam" id="PF00535">
    <property type="entry name" value="Glycos_transf_2"/>
    <property type="match status" value="1"/>
</dbReference>
<evidence type="ECO:0000313" key="3">
    <source>
        <dbReference type="EMBL" id="MBV0925209.1"/>
    </source>
</evidence>
<dbReference type="PANTHER" id="PTHR48090:SF7">
    <property type="entry name" value="RFBJ PROTEIN"/>
    <property type="match status" value="1"/>
</dbReference>
<keyword evidence="1" id="KW-0472">Membrane</keyword>
<comment type="caution">
    <text evidence="3">The sequence shown here is derived from an EMBL/GenBank/DDBJ whole genome shotgun (WGS) entry which is preliminary data.</text>
</comment>
<proteinExistence type="predicted"/>
<dbReference type="CDD" id="cd04179">
    <property type="entry name" value="DPM_DPG-synthase_like"/>
    <property type="match status" value="1"/>
</dbReference>
<organism evidence="3 4">
    <name type="scientific">Haloarcula limicola</name>
    <dbReference type="NCBI Taxonomy" id="1429915"/>
    <lineage>
        <taxon>Archaea</taxon>
        <taxon>Methanobacteriati</taxon>
        <taxon>Methanobacteriota</taxon>
        <taxon>Stenosarchaea group</taxon>
        <taxon>Halobacteria</taxon>
        <taxon>Halobacteriales</taxon>
        <taxon>Haloarculaceae</taxon>
        <taxon>Haloarcula</taxon>
    </lineage>
</organism>
<evidence type="ECO:0000256" key="1">
    <source>
        <dbReference type="SAM" id="Phobius"/>
    </source>
</evidence>
<name>A0A8J7YBK4_9EURY</name>
<feature type="transmembrane region" description="Helical" evidence="1">
    <location>
        <begin position="372"/>
        <end position="394"/>
    </location>
</feature>
<evidence type="ECO:0000259" key="2">
    <source>
        <dbReference type="Pfam" id="PF00535"/>
    </source>
</evidence>
<dbReference type="OrthoDB" id="11098at2157"/>
<dbReference type="AlphaFoldDB" id="A0A8J7YBK4"/>
<keyword evidence="1" id="KW-0812">Transmembrane</keyword>
<dbReference type="RefSeq" id="WP_162318046.1">
    <property type="nucleotide sequence ID" value="NZ_JAHQXF010000002.1"/>
</dbReference>
<dbReference type="InterPro" id="IPR050256">
    <property type="entry name" value="Glycosyltransferase_2"/>
</dbReference>
<feature type="domain" description="Glycosyltransferase 2-like" evidence="2">
    <location>
        <begin position="142"/>
        <end position="304"/>
    </location>
</feature>
<dbReference type="Gene3D" id="3.90.550.10">
    <property type="entry name" value="Spore Coat Polysaccharide Biosynthesis Protein SpsA, Chain A"/>
    <property type="match status" value="1"/>
</dbReference>
<dbReference type="InterPro" id="IPR001173">
    <property type="entry name" value="Glyco_trans_2-like"/>
</dbReference>
<dbReference type="InterPro" id="IPR029044">
    <property type="entry name" value="Nucleotide-diphossugar_trans"/>
</dbReference>
<feature type="transmembrane region" description="Helical" evidence="1">
    <location>
        <begin position="406"/>
        <end position="428"/>
    </location>
</feature>
<reference evidence="3 4" key="1">
    <citation type="submission" date="2021-06" db="EMBL/GenBank/DDBJ databases">
        <title>New haloarchaea isolates fom saline soil.</title>
        <authorList>
            <person name="Duran-Viseras A."/>
            <person name="Sanchez-Porro C.S."/>
            <person name="Ventosa A."/>
        </authorList>
    </citation>
    <scope>NUCLEOTIDE SEQUENCE [LARGE SCALE GENOMIC DNA]</scope>
    <source>
        <strain evidence="3 4">JCM 183640</strain>
    </source>
</reference>
<dbReference type="PANTHER" id="PTHR48090">
    <property type="entry name" value="UNDECAPRENYL-PHOSPHATE 4-DEOXY-4-FORMAMIDO-L-ARABINOSE TRANSFERASE-RELATED"/>
    <property type="match status" value="1"/>
</dbReference>
<dbReference type="EMBL" id="JAHQXF010000002">
    <property type="protein sequence ID" value="MBV0925209.1"/>
    <property type="molecule type" value="Genomic_DNA"/>
</dbReference>
<dbReference type="Proteomes" id="UP000766550">
    <property type="component" value="Unassembled WGS sequence"/>
</dbReference>
<gene>
    <name evidence="3" type="ORF">KTS45_13470</name>
</gene>
<dbReference type="SUPFAM" id="SSF53448">
    <property type="entry name" value="Nucleotide-diphospho-sugar transferases"/>
    <property type="match status" value="1"/>
</dbReference>
<sequence length="438" mass="47601">MSKVGEINIDGNLTVSTNNPAVGIVATEGAAESIAAEIINARRNGHQAIIVGTDGGNQEWRVFARALGARIVDCNALFDQQSMKECLLETAREAGFPGLVFHDDPTSRIDLEASMNVLQESDSFLVDSRSKPPLERGERVLVGIPAYNEEATIGNVVKEGLEYADEVLVVDDGSEDRTAVKAKQAGAIVVEHETNRGYGATLHSLFEQAERACVSHLVVLDADGQHDPSDIPKLVEFQAKSQSEIVIGSRFVGDGETNAPYYRKLGLLVINFLTNLSFGAIRPKSWVKDTQCGFRVYSPRAFENLANDPGIGSQMSASTDILHHAHERNYDIVEVGTNVNYDNENTSSHHPISHGITLVSNILRTIERERPITALGLPGFLCWFGGLAFTYWTITNYTSTNTFPIGLGIVSGFLGLSGILFCFAAVILHSLQQQSGIR</sequence>
<evidence type="ECO:0000313" key="4">
    <source>
        <dbReference type="Proteomes" id="UP000766550"/>
    </source>
</evidence>
<accession>A0A8J7YBK4</accession>
<keyword evidence="4" id="KW-1185">Reference proteome</keyword>